<reference evidence="1 2" key="1">
    <citation type="journal article" date="2019" name="Sci. Rep.">
        <title>Orb-weaving spider Araneus ventricosus genome elucidates the spidroin gene catalogue.</title>
        <authorList>
            <person name="Kono N."/>
            <person name="Nakamura H."/>
            <person name="Ohtoshi R."/>
            <person name="Moran D.A.P."/>
            <person name="Shinohara A."/>
            <person name="Yoshida Y."/>
            <person name="Fujiwara M."/>
            <person name="Mori M."/>
            <person name="Tomita M."/>
            <person name="Arakawa K."/>
        </authorList>
    </citation>
    <scope>NUCLEOTIDE SEQUENCE [LARGE SCALE GENOMIC DNA]</scope>
</reference>
<gene>
    <name evidence="1" type="ORF">AVEN_7355_1</name>
</gene>
<evidence type="ECO:0000313" key="1">
    <source>
        <dbReference type="EMBL" id="GBL94381.1"/>
    </source>
</evidence>
<evidence type="ECO:0000313" key="2">
    <source>
        <dbReference type="Proteomes" id="UP000499080"/>
    </source>
</evidence>
<protein>
    <submittedName>
        <fullName evidence="1">Uncharacterized protein</fullName>
    </submittedName>
</protein>
<dbReference type="Proteomes" id="UP000499080">
    <property type="component" value="Unassembled WGS sequence"/>
</dbReference>
<organism evidence="1 2">
    <name type="scientific">Araneus ventricosus</name>
    <name type="common">Orbweaver spider</name>
    <name type="synonym">Epeira ventricosa</name>
    <dbReference type="NCBI Taxonomy" id="182803"/>
    <lineage>
        <taxon>Eukaryota</taxon>
        <taxon>Metazoa</taxon>
        <taxon>Ecdysozoa</taxon>
        <taxon>Arthropoda</taxon>
        <taxon>Chelicerata</taxon>
        <taxon>Arachnida</taxon>
        <taxon>Araneae</taxon>
        <taxon>Araneomorphae</taxon>
        <taxon>Entelegynae</taxon>
        <taxon>Araneoidea</taxon>
        <taxon>Araneidae</taxon>
        <taxon>Araneus</taxon>
    </lineage>
</organism>
<sequence>MSHESSDSSVSVQVSSLSSVSSSSIMYISLMLSCPMKVQIVVYQFIFISCLQFIHYVHKPDAVMSHESSDSSVSVQVSSLSPVSSSSIMHTILRCIYKVE</sequence>
<name>A0A4Y2BQ88_ARAVE</name>
<proteinExistence type="predicted"/>
<accession>A0A4Y2BQ88</accession>
<dbReference type="AlphaFoldDB" id="A0A4Y2BQ88"/>
<comment type="caution">
    <text evidence="1">The sequence shown here is derived from an EMBL/GenBank/DDBJ whole genome shotgun (WGS) entry which is preliminary data.</text>
</comment>
<keyword evidence="2" id="KW-1185">Reference proteome</keyword>
<dbReference type="EMBL" id="BGPR01000102">
    <property type="protein sequence ID" value="GBL94381.1"/>
    <property type="molecule type" value="Genomic_DNA"/>
</dbReference>